<reference evidence="3 4" key="1">
    <citation type="submission" date="2016-08" db="EMBL/GenBank/DDBJ databases">
        <authorList>
            <person name="Seilhamer J.J."/>
        </authorList>
    </citation>
    <scope>NUCLEOTIDE SEQUENCE [LARGE SCALE GENOMIC DNA]</scope>
    <source>
        <strain evidence="3 4">DX4</strain>
    </source>
</reference>
<gene>
    <name evidence="3" type="ORF">BFS30_24755</name>
</gene>
<dbReference type="InterPro" id="IPR026341">
    <property type="entry name" value="T9SS_type_B"/>
</dbReference>
<dbReference type="EMBL" id="CP017141">
    <property type="protein sequence ID" value="AOM80088.1"/>
    <property type="molecule type" value="Genomic_DNA"/>
</dbReference>
<name>A0A1D7QN45_9SPHI</name>
<dbReference type="SUPFAM" id="SSF49785">
    <property type="entry name" value="Galactose-binding domain-like"/>
    <property type="match status" value="1"/>
</dbReference>
<feature type="domain" description="Immunoglobulin" evidence="2">
    <location>
        <begin position="169"/>
        <end position="248"/>
    </location>
</feature>
<dbReference type="SMART" id="SM00409">
    <property type="entry name" value="IG"/>
    <property type="match status" value="1"/>
</dbReference>
<keyword evidence="1" id="KW-0732">Signal</keyword>
<dbReference type="InterPro" id="IPR013783">
    <property type="entry name" value="Ig-like_fold"/>
</dbReference>
<keyword evidence="4" id="KW-1185">Reference proteome</keyword>
<evidence type="ECO:0000313" key="4">
    <source>
        <dbReference type="Proteomes" id="UP000094313"/>
    </source>
</evidence>
<evidence type="ECO:0000259" key="2">
    <source>
        <dbReference type="SMART" id="SM00409"/>
    </source>
</evidence>
<accession>A0A1D7QN45</accession>
<dbReference type="InterPro" id="IPR008979">
    <property type="entry name" value="Galactose-bd-like_sf"/>
</dbReference>
<evidence type="ECO:0000313" key="3">
    <source>
        <dbReference type="EMBL" id="AOM80088.1"/>
    </source>
</evidence>
<dbReference type="Pfam" id="PF19081">
    <property type="entry name" value="Ig_7"/>
    <property type="match status" value="1"/>
</dbReference>
<organism evidence="3 4">
    <name type="scientific">Pedobacter steynii</name>
    <dbReference type="NCBI Taxonomy" id="430522"/>
    <lineage>
        <taxon>Bacteria</taxon>
        <taxon>Pseudomonadati</taxon>
        <taxon>Bacteroidota</taxon>
        <taxon>Sphingobacteriia</taxon>
        <taxon>Sphingobacteriales</taxon>
        <taxon>Sphingobacteriaceae</taxon>
        <taxon>Pedobacter</taxon>
    </lineage>
</organism>
<sequence length="555" mass="60444">MFLLFALSLPVFLNAQNLVQNGTFTQQPPVSWTFAPPGTSVEANNPETTYGGVVTANIVAELDMEASLRQTNIAVTPGQPYYISYRYSRRTGNGSAPNPSNFNVKIYEGAINFLSRNEVANNTTWQWTCVVDSFIPTTNMVTVDMASTNLTASLGVLVDDITITPIQQPVTLTGQICAGGTLTLNAPASNPNSLYTNYQWTGPNGFTASGPNVTLTNVQPGQNGTYIFTANLNTECLQVTGSYLLEVLPTEFIINKTICKGDSYTFYGQTLFSAGTYDTVISGNALACDSSITLNLNVIPLPDMATMPPDASLCVGDSIWLRVNNPDANVSYQWYKESTALNGETGGSILAKDAGVYTVVGITGGCSDTSRKIVVTIHPLPQAKIHLSEAEVPCSFDTVMLEAEGGQGYNYIWYPCSYFMLTTGAGSRVVRGIFPKLHTPVSLQVFNEYGCQATDSIIVITKPCCETFVPNAFSPNHDALNDYWLPKLQPAQILLTAKIFDRWGNLVYNNLRPSKGWDGTYDGKEAAAGVYMYYLKYTCSDQKIYEKKGDLTLIR</sequence>
<dbReference type="InterPro" id="IPR036179">
    <property type="entry name" value="Ig-like_dom_sf"/>
</dbReference>
<dbReference type="InterPro" id="IPR044023">
    <property type="entry name" value="Ig_7"/>
</dbReference>
<dbReference type="SUPFAM" id="SSF48726">
    <property type="entry name" value="Immunoglobulin"/>
    <property type="match status" value="1"/>
</dbReference>
<dbReference type="Gene3D" id="2.60.120.260">
    <property type="entry name" value="Galactose-binding domain-like"/>
    <property type="match status" value="1"/>
</dbReference>
<dbReference type="Gene3D" id="2.60.40.10">
    <property type="entry name" value="Immunoglobulins"/>
    <property type="match status" value="2"/>
</dbReference>
<dbReference type="NCBIfam" id="TIGR04131">
    <property type="entry name" value="Bac_Flav_CTERM"/>
    <property type="match status" value="1"/>
</dbReference>
<dbReference type="Proteomes" id="UP000094313">
    <property type="component" value="Chromosome"/>
</dbReference>
<feature type="signal peptide" evidence="1">
    <location>
        <begin position="1"/>
        <end position="15"/>
    </location>
</feature>
<evidence type="ECO:0000256" key="1">
    <source>
        <dbReference type="SAM" id="SignalP"/>
    </source>
</evidence>
<protein>
    <recommendedName>
        <fullName evidence="2">Immunoglobulin domain-containing protein</fullName>
    </recommendedName>
</protein>
<dbReference type="AlphaFoldDB" id="A0A1D7QN45"/>
<dbReference type="KEGG" id="psty:BFS30_24755"/>
<feature type="chain" id="PRO_5013108322" description="Immunoglobulin domain-containing protein" evidence="1">
    <location>
        <begin position="16"/>
        <end position="555"/>
    </location>
</feature>
<dbReference type="Pfam" id="PF13585">
    <property type="entry name" value="CHU_C"/>
    <property type="match status" value="1"/>
</dbReference>
<proteinExistence type="predicted"/>
<dbReference type="InterPro" id="IPR003599">
    <property type="entry name" value="Ig_sub"/>
</dbReference>